<sequence>MQMQEISTDTLAVRVRRAERRDIQRLLEMATALAAHHGDVATTSARAIERDLFGTQACAKALVAERDGELAGYALLHSFPQMQWGLRILEINHLFVEDGQRGHGIGRLLVAACVSEARRQECGQMAVSTHPDNARATELYLSLGFQPRETGGTRFRLELPSNGALPEGWI</sequence>
<feature type="domain" description="N-acetyltransferase" evidence="3">
    <location>
        <begin position="13"/>
        <end position="170"/>
    </location>
</feature>
<evidence type="ECO:0000313" key="4">
    <source>
        <dbReference type="EMBL" id="SDI27402.1"/>
    </source>
</evidence>
<dbReference type="CDD" id="cd04301">
    <property type="entry name" value="NAT_SF"/>
    <property type="match status" value="1"/>
</dbReference>
<dbReference type="InterPro" id="IPR050832">
    <property type="entry name" value="Bact_Acetyltransf"/>
</dbReference>
<keyword evidence="1" id="KW-0808">Transferase</keyword>
<accession>A0A1G8J8H2</accession>
<evidence type="ECO:0000259" key="3">
    <source>
        <dbReference type="PROSITE" id="PS51186"/>
    </source>
</evidence>
<evidence type="ECO:0000256" key="2">
    <source>
        <dbReference type="ARBA" id="ARBA00023315"/>
    </source>
</evidence>
<dbReference type="SUPFAM" id="SSF55729">
    <property type="entry name" value="Acyl-CoA N-acyltransferases (Nat)"/>
    <property type="match status" value="1"/>
</dbReference>
<evidence type="ECO:0000313" key="5">
    <source>
        <dbReference type="Proteomes" id="UP000199382"/>
    </source>
</evidence>
<dbReference type="EMBL" id="FNEK01000001">
    <property type="protein sequence ID" value="SDI27402.1"/>
    <property type="molecule type" value="Genomic_DNA"/>
</dbReference>
<dbReference type="PANTHER" id="PTHR43877">
    <property type="entry name" value="AMINOALKYLPHOSPHONATE N-ACETYLTRANSFERASE-RELATED-RELATED"/>
    <property type="match status" value="1"/>
</dbReference>
<keyword evidence="2" id="KW-0012">Acyltransferase</keyword>
<dbReference type="Gene3D" id="3.40.630.30">
    <property type="match status" value="1"/>
</dbReference>
<dbReference type="PROSITE" id="PS51186">
    <property type="entry name" value="GNAT"/>
    <property type="match status" value="1"/>
</dbReference>
<proteinExistence type="predicted"/>
<dbReference type="Proteomes" id="UP000199382">
    <property type="component" value="Unassembled WGS sequence"/>
</dbReference>
<dbReference type="GO" id="GO:0016747">
    <property type="term" value="F:acyltransferase activity, transferring groups other than amino-acyl groups"/>
    <property type="evidence" value="ECO:0007669"/>
    <property type="project" value="InterPro"/>
</dbReference>
<protein>
    <submittedName>
        <fullName evidence="4">N-acetylglutamate synthase, GNAT family</fullName>
    </submittedName>
</protein>
<organism evidence="4 5">
    <name type="scientific">Aliiruegeria lutimaris</name>
    <dbReference type="NCBI Taxonomy" id="571298"/>
    <lineage>
        <taxon>Bacteria</taxon>
        <taxon>Pseudomonadati</taxon>
        <taxon>Pseudomonadota</taxon>
        <taxon>Alphaproteobacteria</taxon>
        <taxon>Rhodobacterales</taxon>
        <taxon>Roseobacteraceae</taxon>
        <taxon>Aliiruegeria</taxon>
    </lineage>
</organism>
<dbReference type="OrthoDB" id="7651332at2"/>
<dbReference type="RefSeq" id="WP_093147787.1">
    <property type="nucleotide sequence ID" value="NZ_FNEK01000001.1"/>
</dbReference>
<dbReference type="InterPro" id="IPR016181">
    <property type="entry name" value="Acyl_CoA_acyltransferase"/>
</dbReference>
<evidence type="ECO:0000256" key="1">
    <source>
        <dbReference type="ARBA" id="ARBA00022679"/>
    </source>
</evidence>
<reference evidence="4 5" key="1">
    <citation type="submission" date="2016-10" db="EMBL/GenBank/DDBJ databases">
        <authorList>
            <person name="de Groot N.N."/>
        </authorList>
    </citation>
    <scope>NUCLEOTIDE SEQUENCE [LARGE SCALE GENOMIC DNA]</scope>
    <source>
        <strain evidence="4 5">DSM 25294</strain>
    </source>
</reference>
<dbReference type="Pfam" id="PF00583">
    <property type="entry name" value="Acetyltransf_1"/>
    <property type="match status" value="1"/>
</dbReference>
<keyword evidence="5" id="KW-1185">Reference proteome</keyword>
<dbReference type="STRING" id="571298.SAMN04488026_1001252"/>
<dbReference type="InterPro" id="IPR000182">
    <property type="entry name" value="GNAT_dom"/>
</dbReference>
<gene>
    <name evidence="4" type="ORF">SAMN04488026_1001252</name>
</gene>
<name>A0A1G8J8H2_9RHOB</name>
<dbReference type="AlphaFoldDB" id="A0A1G8J8H2"/>